<accession>A0A378VU47</accession>
<dbReference type="EMBL" id="UGRP01000001">
    <property type="protein sequence ID" value="SUA19698.1"/>
    <property type="molecule type" value="Genomic_DNA"/>
</dbReference>
<reference evidence="1 2" key="1">
    <citation type="submission" date="2018-06" db="EMBL/GenBank/DDBJ databases">
        <authorList>
            <consortium name="Pathogen Informatics"/>
            <person name="Doyle S."/>
        </authorList>
    </citation>
    <scope>NUCLEOTIDE SEQUENCE [LARGE SCALE GENOMIC DNA]</scope>
    <source>
        <strain evidence="1 2">NCTC8554</strain>
    </source>
</reference>
<proteinExistence type="predicted"/>
<dbReference type="AlphaFoldDB" id="A0A378VU47"/>
<protein>
    <submittedName>
        <fullName evidence="1">Uncharacterized protein</fullName>
    </submittedName>
</protein>
<evidence type="ECO:0000313" key="1">
    <source>
        <dbReference type="EMBL" id="SUA19698.1"/>
    </source>
</evidence>
<organism evidence="1 2">
    <name type="scientific">Neisseria meningitidis</name>
    <dbReference type="NCBI Taxonomy" id="487"/>
    <lineage>
        <taxon>Bacteria</taxon>
        <taxon>Pseudomonadati</taxon>
        <taxon>Pseudomonadota</taxon>
        <taxon>Betaproteobacteria</taxon>
        <taxon>Neisseriales</taxon>
        <taxon>Neisseriaceae</taxon>
        <taxon>Neisseria</taxon>
    </lineage>
</organism>
<gene>
    <name evidence="1" type="ORF">NCTC8554_01418</name>
</gene>
<name>A0A378VU47_NEIME</name>
<sequence length="48" mass="5542">MKTLFFDCSIIHKREKTITCPVYQNLPCRMKGITGRDGINTIWGYGFS</sequence>
<evidence type="ECO:0000313" key="2">
    <source>
        <dbReference type="Proteomes" id="UP000254176"/>
    </source>
</evidence>
<dbReference type="Proteomes" id="UP000254176">
    <property type="component" value="Unassembled WGS sequence"/>
</dbReference>